<comment type="caution">
    <text evidence="2">The sequence shown here is derived from an EMBL/GenBank/DDBJ whole genome shotgun (WGS) entry which is preliminary data.</text>
</comment>
<name>A0A2N5X840_9GAMM</name>
<organism evidence="2 3">
    <name type="scientific">Pseudohalioglobus lutimaris</name>
    <dbReference type="NCBI Taxonomy" id="1737061"/>
    <lineage>
        <taxon>Bacteria</taxon>
        <taxon>Pseudomonadati</taxon>
        <taxon>Pseudomonadota</taxon>
        <taxon>Gammaproteobacteria</taxon>
        <taxon>Cellvibrionales</taxon>
        <taxon>Halieaceae</taxon>
        <taxon>Pseudohalioglobus</taxon>
    </lineage>
</organism>
<keyword evidence="3" id="KW-1185">Reference proteome</keyword>
<evidence type="ECO:0000256" key="1">
    <source>
        <dbReference type="SAM" id="MobiDB-lite"/>
    </source>
</evidence>
<gene>
    <name evidence="2" type="ORF">C0039_00565</name>
</gene>
<dbReference type="AlphaFoldDB" id="A0A2N5X840"/>
<protein>
    <submittedName>
        <fullName evidence="2">Uncharacterized protein</fullName>
    </submittedName>
</protein>
<reference evidence="2 3" key="1">
    <citation type="submission" date="2018-01" db="EMBL/GenBank/DDBJ databases">
        <title>The draft genome sequence of Halioglobus lutimaris HF004.</title>
        <authorList>
            <person name="Du Z.-J."/>
            <person name="Shi M.-J."/>
        </authorList>
    </citation>
    <scope>NUCLEOTIDE SEQUENCE [LARGE SCALE GENOMIC DNA]</scope>
    <source>
        <strain evidence="2 3">HF004</strain>
    </source>
</reference>
<feature type="region of interest" description="Disordered" evidence="1">
    <location>
        <begin position="68"/>
        <end position="87"/>
    </location>
</feature>
<sequence>MLSVNKLEKIIELEENLRAEYQNQIDEKAALIESQEAKQAELQTAIDNYKVTVEKQLETITELSRKTEANQKVEQQNRELNNRAGNLEEKVAELKKRVKGLQKDLAEERSELQKLKQFDPARMKKNLDANKKKLAEQTKANSLLQKSLAKIKGEKAEAQRKVSDLEAQLSELKTDLETEAEAEEQAA</sequence>
<dbReference type="Proteomes" id="UP000235005">
    <property type="component" value="Unassembled WGS sequence"/>
</dbReference>
<dbReference type="EMBL" id="PKUS01000001">
    <property type="protein sequence ID" value="PLW70660.1"/>
    <property type="molecule type" value="Genomic_DNA"/>
</dbReference>
<accession>A0A2N5X840</accession>
<evidence type="ECO:0000313" key="2">
    <source>
        <dbReference type="EMBL" id="PLW70660.1"/>
    </source>
</evidence>
<dbReference type="RefSeq" id="WP_101516972.1">
    <property type="nucleotide sequence ID" value="NZ_PKUS01000001.1"/>
</dbReference>
<evidence type="ECO:0000313" key="3">
    <source>
        <dbReference type="Proteomes" id="UP000235005"/>
    </source>
</evidence>
<proteinExistence type="predicted"/>